<evidence type="ECO:0000313" key="2">
    <source>
        <dbReference type="Proteomes" id="UP001199525"/>
    </source>
</evidence>
<protein>
    <submittedName>
        <fullName evidence="1">Uncharacterized protein</fullName>
    </submittedName>
</protein>
<gene>
    <name evidence="1" type="ORF">LC586_38170</name>
</gene>
<organism evidence="1 2">
    <name type="scientific">Nostoc favosum CHAB5714</name>
    <dbReference type="NCBI Taxonomy" id="2780399"/>
    <lineage>
        <taxon>Bacteria</taxon>
        <taxon>Bacillati</taxon>
        <taxon>Cyanobacteriota</taxon>
        <taxon>Cyanophyceae</taxon>
        <taxon>Nostocales</taxon>
        <taxon>Nostocaceae</taxon>
        <taxon>Nostoc</taxon>
        <taxon>Nostoc favosum</taxon>
    </lineage>
</organism>
<name>A0ABS8ILV1_9NOSO</name>
<comment type="caution">
    <text evidence="1">The sequence shown here is derived from an EMBL/GenBank/DDBJ whole genome shotgun (WGS) entry which is preliminary data.</text>
</comment>
<reference evidence="1 2" key="1">
    <citation type="journal article" date="2021" name="Microorganisms">
        <title>Genome Evolution of Filamentous Cyanobacterium Nostoc Species: From Facultative Symbiosis to Free Living.</title>
        <authorList>
            <person name="Huo D."/>
            <person name="Li H."/>
            <person name="Cai F."/>
            <person name="Guo X."/>
            <person name="Qiao Z."/>
            <person name="Wang W."/>
            <person name="Yu G."/>
            <person name="Li R."/>
        </authorList>
    </citation>
    <scope>NUCLEOTIDE SEQUENCE [LARGE SCALE GENOMIC DNA]</scope>
    <source>
        <strain evidence="1 2">CHAB 5714</strain>
    </source>
</reference>
<sequence>MSQSKDGNGHGEYKPKVEFERVVDDVFYRVNPETGEREDVLYAKDVIKEIEKESKKSDSDPESENP</sequence>
<dbReference type="EMBL" id="JAIVFQ010000160">
    <property type="protein sequence ID" value="MCC5604814.1"/>
    <property type="molecule type" value="Genomic_DNA"/>
</dbReference>
<accession>A0ABS8ILV1</accession>
<dbReference type="RefSeq" id="WP_229490927.1">
    <property type="nucleotide sequence ID" value="NZ_JAIVFQ010000160.1"/>
</dbReference>
<keyword evidence="2" id="KW-1185">Reference proteome</keyword>
<evidence type="ECO:0000313" key="1">
    <source>
        <dbReference type="EMBL" id="MCC5604814.1"/>
    </source>
</evidence>
<dbReference type="Proteomes" id="UP001199525">
    <property type="component" value="Unassembled WGS sequence"/>
</dbReference>
<proteinExistence type="predicted"/>